<feature type="signal peptide" evidence="3">
    <location>
        <begin position="1"/>
        <end position="27"/>
    </location>
</feature>
<protein>
    <submittedName>
        <fullName evidence="4">Uncharacterized protein</fullName>
    </submittedName>
</protein>
<feature type="compositionally biased region" description="Pro residues" evidence="1">
    <location>
        <begin position="33"/>
        <end position="48"/>
    </location>
</feature>
<keyword evidence="5" id="KW-1185">Reference proteome</keyword>
<evidence type="ECO:0000256" key="3">
    <source>
        <dbReference type="SAM" id="SignalP"/>
    </source>
</evidence>
<comment type="caution">
    <text evidence="4">The sequence shown here is derived from an EMBL/GenBank/DDBJ whole genome shotgun (WGS) entry which is preliminary data.</text>
</comment>
<feature type="transmembrane region" description="Helical" evidence="2">
    <location>
        <begin position="155"/>
        <end position="175"/>
    </location>
</feature>
<feature type="transmembrane region" description="Helical" evidence="2">
    <location>
        <begin position="96"/>
        <end position="114"/>
    </location>
</feature>
<feature type="region of interest" description="Disordered" evidence="1">
    <location>
        <begin position="27"/>
        <end position="48"/>
    </location>
</feature>
<keyword evidence="2" id="KW-0472">Membrane</keyword>
<keyword evidence="3" id="KW-0732">Signal</keyword>
<dbReference type="EMBL" id="JAGTJJ010000001">
    <property type="protein sequence ID" value="MDC3979187.1"/>
    <property type="molecule type" value="Genomic_DNA"/>
</dbReference>
<organism evidence="4 5">
    <name type="scientific">Polyangium jinanense</name>
    <dbReference type="NCBI Taxonomy" id="2829994"/>
    <lineage>
        <taxon>Bacteria</taxon>
        <taxon>Pseudomonadati</taxon>
        <taxon>Myxococcota</taxon>
        <taxon>Polyangia</taxon>
        <taxon>Polyangiales</taxon>
        <taxon>Polyangiaceae</taxon>
        <taxon>Polyangium</taxon>
    </lineage>
</organism>
<dbReference type="RefSeq" id="WP_272418407.1">
    <property type="nucleotide sequence ID" value="NZ_JAGTJJ010000001.1"/>
</dbReference>
<reference evidence="4 5" key="1">
    <citation type="submission" date="2021-04" db="EMBL/GenBank/DDBJ databases">
        <title>Genome analysis of Polyangium sp.</title>
        <authorList>
            <person name="Li Y."/>
            <person name="Wang J."/>
        </authorList>
    </citation>
    <scope>NUCLEOTIDE SEQUENCE [LARGE SCALE GENOMIC DNA]</scope>
    <source>
        <strain evidence="4 5">SDU14</strain>
    </source>
</reference>
<gene>
    <name evidence="4" type="ORF">KEG57_01665</name>
</gene>
<evidence type="ECO:0000313" key="5">
    <source>
        <dbReference type="Proteomes" id="UP001151081"/>
    </source>
</evidence>
<feature type="chain" id="PRO_5040784952" evidence="3">
    <location>
        <begin position="28"/>
        <end position="209"/>
    </location>
</feature>
<dbReference type="Proteomes" id="UP001151081">
    <property type="component" value="Unassembled WGS sequence"/>
</dbReference>
<sequence>MKRNWQRTFVVAAASLALVVASSVAGAEGAPSQPQPGSAPPDPRYPAPYPYPYPYPPPPYGYRLPSVDPQPEIIEYEEGKPIPLGYTRVHRNRRKLVIAGTVLLATAYGISLMGATTSVLSGDERFAMMYIPVAGPFLTIGAAKRDLPSGLKTVFLLDGLTQVVGTALLVTGIAWKEDFLQRDDTIKPKEALVPELLIGPGSAGVRLRF</sequence>
<keyword evidence="2" id="KW-1133">Transmembrane helix</keyword>
<dbReference type="AlphaFoldDB" id="A0A9X3WW36"/>
<evidence type="ECO:0000256" key="2">
    <source>
        <dbReference type="SAM" id="Phobius"/>
    </source>
</evidence>
<accession>A0A9X3WW36</accession>
<proteinExistence type="predicted"/>
<keyword evidence="2" id="KW-0812">Transmembrane</keyword>
<name>A0A9X3WW36_9BACT</name>
<evidence type="ECO:0000313" key="4">
    <source>
        <dbReference type="EMBL" id="MDC3979187.1"/>
    </source>
</evidence>
<evidence type="ECO:0000256" key="1">
    <source>
        <dbReference type="SAM" id="MobiDB-lite"/>
    </source>
</evidence>